<dbReference type="InterPro" id="IPR046347">
    <property type="entry name" value="bZIP_sf"/>
</dbReference>
<feature type="disulfide bond" evidence="4">
    <location>
        <begin position="61"/>
        <end position="74"/>
    </location>
</feature>
<evidence type="ECO:0000256" key="5">
    <source>
        <dbReference type="SAM" id="MobiDB-lite"/>
    </source>
</evidence>
<dbReference type="PROSITE" id="PS51808">
    <property type="entry name" value="CHCH"/>
    <property type="match status" value="1"/>
</dbReference>
<evidence type="ECO:0000313" key="8">
    <source>
        <dbReference type="Proteomes" id="UP001153678"/>
    </source>
</evidence>
<accession>A0A9W4SHI4</accession>
<dbReference type="SUPFAM" id="SSF47072">
    <property type="entry name" value="Cysteine alpha-hairpin motif"/>
    <property type="match status" value="1"/>
</dbReference>
<dbReference type="InterPro" id="IPR027179">
    <property type="entry name" value="CMC4"/>
</dbReference>
<feature type="compositionally biased region" description="Low complexity" evidence="5">
    <location>
        <begin position="89"/>
        <end position="99"/>
    </location>
</feature>
<proteinExistence type="predicted"/>
<feature type="region of interest" description="Disordered" evidence="5">
    <location>
        <begin position="211"/>
        <end position="237"/>
    </location>
</feature>
<dbReference type="PANTHER" id="PTHR40621">
    <property type="entry name" value="TRANSCRIPTION FACTOR KAPC-RELATED"/>
    <property type="match status" value="1"/>
</dbReference>
<reference evidence="7" key="1">
    <citation type="submission" date="2022-08" db="EMBL/GenBank/DDBJ databases">
        <authorList>
            <person name="Kallberg Y."/>
            <person name="Tangrot J."/>
            <person name="Rosling A."/>
        </authorList>
    </citation>
    <scope>NUCLEOTIDE SEQUENCE</scope>
    <source>
        <strain evidence="7">Wild A</strain>
    </source>
</reference>
<feature type="domain" description="BZIP" evidence="6">
    <location>
        <begin position="222"/>
        <end position="237"/>
    </location>
</feature>
<feature type="disulfide bond" evidence="4">
    <location>
        <begin position="29"/>
        <end position="60"/>
    </location>
</feature>
<feature type="region of interest" description="Disordered" evidence="5">
    <location>
        <begin position="68"/>
        <end position="103"/>
    </location>
</feature>
<keyword evidence="3" id="KW-0539">Nucleus</keyword>
<feature type="compositionally biased region" description="Basic and acidic residues" evidence="5">
    <location>
        <begin position="283"/>
        <end position="295"/>
    </location>
</feature>
<gene>
    <name evidence="7" type="ORF">FWILDA_LOCUS3731</name>
</gene>
<feature type="region of interest" description="Disordered" evidence="5">
    <location>
        <begin position="283"/>
        <end position="323"/>
    </location>
</feature>
<name>A0A9W4SHI4_9GLOM</name>
<evidence type="ECO:0000259" key="6">
    <source>
        <dbReference type="PROSITE" id="PS00036"/>
    </source>
</evidence>
<dbReference type="SMART" id="SM00338">
    <property type="entry name" value="BRLZ"/>
    <property type="match status" value="1"/>
</dbReference>
<dbReference type="EMBL" id="CAMKVN010000515">
    <property type="protein sequence ID" value="CAI2168732.1"/>
    <property type="molecule type" value="Genomic_DNA"/>
</dbReference>
<protein>
    <recommendedName>
        <fullName evidence="2">Cx9C motif-containing protein 4, mitochondrial</fullName>
    </recommendedName>
</protein>
<dbReference type="GO" id="GO:0000976">
    <property type="term" value="F:transcription cis-regulatory region binding"/>
    <property type="evidence" value="ECO:0007669"/>
    <property type="project" value="InterPro"/>
</dbReference>
<feature type="compositionally biased region" description="Low complexity" evidence="5">
    <location>
        <begin position="381"/>
        <end position="394"/>
    </location>
</feature>
<sequence>MGEAPKTPTQSQPPTREPRLPPKDDSQPCLNEACQIQTCLQKNDYQEARCQQAIDKLLQCCDKLLKSGGESPSCSSVKNKNSRPTTAYTSSINNSSSTSPYYHQIQPPVLDQQSQAMAQPPIQKNLSASQWFNPTSMLPSSFSPYQPSNGPMQNIVGIEDNKPTQIQKQLYSQHNLSGHQSAPTLPPPQNQNVSNVHHGVDMSNSANMVSGRGSARNVTNSKRAAQNRAAQRAFRQRKDRYIKDLEAKAKELEATKKQVEALQKDKSEMTAIIRNLRNENAKLKGEEVVEDDNRHNGTNSGASSNPSYPHYSNSSSRNDEDNQVLEEPWLRHKESVRKEAMNRPGSGLTDSPPRGSGIVLPPGPNTDTTIEPFFRPDYRHPNSNSPSPPSSTSSDRNRGSYGASQSANGRAGYSSNEEDTDRVYDDLCELLKTRSRPALPQNIGMNIWPQPTQQISNQNIVSTANGSGTVVG</sequence>
<dbReference type="Gene3D" id="1.10.287.1130">
    <property type="entry name" value="CytochromE C oxidase copper chaperone"/>
    <property type="match status" value="1"/>
</dbReference>
<dbReference type="PANTHER" id="PTHR40621:SF6">
    <property type="entry name" value="AP-1-LIKE TRANSCRIPTION FACTOR YAP1-RELATED"/>
    <property type="match status" value="1"/>
</dbReference>
<comment type="caution">
    <text evidence="7">The sequence shown here is derived from an EMBL/GenBank/DDBJ whole genome shotgun (WGS) entry which is preliminary data.</text>
</comment>
<comment type="subcellular location">
    <subcellularLocation>
        <location evidence="1">Nucleus</location>
    </subcellularLocation>
</comment>
<evidence type="ECO:0000256" key="2">
    <source>
        <dbReference type="ARBA" id="ARBA00019406"/>
    </source>
</evidence>
<feature type="compositionally biased region" description="Polar residues" evidence="5">
    <location>
        <begin position="70"/>
        <end position="88"/>
    </location>
</feature>
<dbReference type="Gene3D" id="1.20.5.170">
    <property type="match status" value="1"/>
</dbReference>
<feature type="disulfide bond" evidence="4">
    <location>
        <begin position="39"/>
        <end position="50"/>
    </location>
</feature>
<evidence type="ECO:0000256" key="1">
    <source>
        <dbReference type="ARBA" id="ARBA00004123"/>
    </source>
</evidence>
<dbReference type="AlphaFoldDB" id="A0A9W4SHI4"/>
<evidence type="ECO:0000256" key="3">
    <source>
        <dbReference type="ARBA" id="ARBA00023242"/>
    </source>
</evidence>
<feature type="region of interest" description="Disordered" evidence="5">
    <location>
        <begin position="335"/>
        <end position="419"/>
    </location>
</feature>
<dbReference type="OrthoDB" id="13601at2759"/>
<dbReference type="GO" id="GO:0001228">
    <property type="term" value="F:DNA-binding transcription activator activity, RNA polymerase II-specific"/>
    <property type="evidence" value="ECO:0007669"/>
    <property type="project" value="TreeGrafter"/>
</dbReference>
<dbReference type="GO" id="GO:0090575">
    <property type="term" value="C:RNA polymerase II transcription regulator complex"/>
    <property type="evidence" value="ECO:0007669"/>
    <property type="project" value="TreeGrafter"/>
</dbReference>
<dbReference type="Proteomes" id="UP001153678">
    <property type="component" value="Unassembled WGS sequence"/>
</dbReference>
<dbReference type="InterPro" id="IPR050936">
    <property type="entry name" value="AP-1-like"/>
</dbReference>
<feature type="region of interest" description="Disordered" evidence="5">
    <location>
        <begin position="1"/>
        <end position="28"/>
    </location>
</feature>
<feature type="compositionally biased region" description="Basic and acidic residues" evidence="5">
    <location>
        <begin position="16"/>
        <end position="26"/>
    </location>
</feature>
<dbReference type="InterPro" id="IPR004827">
    <property type="entry name" value="bZIP"/>
</dbReference>
<feature type="compositionally biased region" description="Low complexity" evidence="5">
    <location>
        <begin position="223"/>
        <end position="233"/>
    </location>
</feature>
<organism evidence="7 8">
    <name type="scientific">Funneliformis geosporum</name>
    <dbReference type="NCBI Taxonomy" id="1117311"/>
    <lineage>
        <taxon>Eukaryota</taxon>
        <taxon>Fungi</taxon>
        <taxon>Fungi incertae sedis</taxon>
        <taxon>Mucoromycota</taxon>
        <taxon>Glomeromycotina</taxon>
        <taxon>Glomeromycetes</taxon>
        <taxon>Glomerales</taxon>
        <taxon>Glomeraceae</taxon>
        <taxon>Funneliformis</taxon>
    </lineage>
</organism>
<feature type="compositionally biased region" description="Low complexity" evidence="5">
    <location>
        <begin position="303"/>
        <end position="316"/>
    </location>
</feature>
<dbReference type="PROSITE" id="PS00036">
    <property type="entry name" value="BZIP_BASIC"/>
    <property type="match status" value="1"/>
</dbReference>
<keyword evidence="8" id="KW-1185">Reference proteome</keyword>
<dbReference type="SUPFAM" id="SSF57959">
    <property type="entry name" value="Leucine zipper domain"/>
    <property type="match status" value="1"/>
</dbReference>
<evidence type="ECO:0000313" key="7">
    <source>
        <dbReference type="EMBL" id="CAI2168732.1"/>
    </source>
</evidence>
<evidence type="ECO:0000256" key="4">
    <source>
        <dbReference type="PIRSR" id="PIRSR627179-50"/>
    </source>
</evidence>
<dbReference type="Pfam" id="PF08991">
    <property type="entry name" value="CMC4"/>
    <property type="match status" value="1"/>
</dbReference>
<dbReference type="InterPro" id="IPR009069">
    <property type="entry name" value="Cys_alpha_HP_mot_SF"/>
</dbReference>
<keyword evidence="4" id="KW-1015">Disulfide bond</keyword>